<proteinExistence type="inferred from homology"/>
<organism evidence="6 7">
    <name type="scientific">Prevotella koreensis</name>
    <dbReference type="NCBI Taxonomy" id="2490854"/>
    <lineage>
        <taxon>Bacteria</taxon>
        <taxon>Pseudomonadati</taxon>
        <taxon>Bacteroidota</taxon>
        <taxon>Bacteroidia</taxon>
        <taxon>Bacteroidales</taxon>
        <taxon>Prevotellaceae</taxon>
        <taxon>Prevotella</taxon>
    </lineage>
</organism>
<keyword evidence="2 5" id="KW-0489">Methyltransferase</keyword>
<dbReference type="CDD" id="cd02440">
    <property type="entry name" value="AdoMet_MTases"/>
    <property type="match status" value="1"/>
</dbReference>
<dbReference type="GO" id="GO:0032259">
    <property type="term" value="P:methylation"/>
    <property type="evidence" value="ECO:0007669"/>
    <property type="project" value="UniProtKB-KW"/>
</dbReference>
<gene>
    <name evidence="6" type="primary">ubiE</name>
    <name evidence="5" type="synonym">menG</name>
    <name evidence="6" type="ORF">EHV08_02220</name>
</gene>
<dbReference type="PANTHER" id="PTHR43591:SF24">
    <property type="entry name" value="2-METHOXY-6-POLYPRENYL-1,4-BENZOQUINOL METHYLASE, MITOCHONDRIAL"/>
    <property type="match status" value="1"/>
</dbReference>
<name>A0A3S0P9P5_9BACT</name>
<accession>A0A3S0P9P5</accession>
<dbReference type="InterPro" id="IPR023576">
    <property type="entry name" value="UbiE/COQ5_MeTrFase_CS"/>
</dbReference>
<dbReference type="GO" id="GO:0043770">
    <property type="term" value="F:demethylmenaquinone methyltransferase activity"/>
    <property type="evidence" value="ECO:0007669"/>
    <property type="project" value="UniProtKB-UniRule"/>
</dbReference>
<evidence type="ECO:0000256" key="4">
    <source>
        <dbReference type="ARBA" id="ARBA00022691"/>
    </source>
</evidence>
<dbReference type="PANTHER" id="PTHR43591">
    <property type="entry name" value="METHYLTRANSFERASE"/>
    <property type="match status" value="1"/>
</dbReference>
<dbReference type="GO" id="GO:0009234">
    <property type="term" value="P:menaquinone biosynthetic process"/>
    <property type="evidence" value="ECO:0007669"/>
    <property type="project" value="UniProtKB-UniRule"/>
</dbReference>
<evidence type="ECO:0000313" key="6">
    <source>
        <dbReference type="EMBL" id="RUL58702.1"/>
    </source>
</evidence>
<comment type="function">
    <text evidence="5">Methyltransferase required for the conversion of demethylmenaquinol (DMKH2) to menaquinol (MKH2).</text>
</comment>
<dbReference type="InterPro" id="IPR004033">
    <property type="entry name" value="UbiE/COQ5_MeTrFase"/>
</dbReference>
<keyword evidence="3 5" id="KW-0808">Transferase</keyword>
<dbReference type="RefSeq" id="WP_126677798.1">
    <property type="nucleotide sequence ID" value="NZ_CAUTUZ010000003.1"/>
</dbReference>
<feature type="binding site" evidence="5">
    <location>
        <begin position="117"/>
        <end position="118"/>
    </location>
    <ligand>
        <name>S-adenosyl-L-methionine</name>
        <dbReference type="ChEBI" id="CHEBI:59789"/>
    </ligand>
</feature>
<dbReference type="EMBL" id="RYYU01000001">
    <property type="protein sequence ID" value="RUL58702.1"/>
    <property type="molecule type" value="Genomic_DNA"/>
</dbReference>
<comment type="catalytic activity">
    <reaction evidence="5">
        <text>a 2-demethylmenaquinol + S-adenosyl-L-methionine = a menaquinol + S-adenosyl-L-homocysteine + H(+)</text>
        <dbReference type="Rhea" id="RHEA:42640"/>
        <dbReference type="Rhea" id="RHEA-COMP:9539"/>
        <dbReference type="Rhea" id="RHEA-COMP:9563"/>
        <dbReference type="ChEBI" id="CHEBI:15378"/>
        <dbReference type="ChEBI" id="CHEBI:18151"/>
        <dbReference type="ChEBI" id="CHEBI:55437"/>
        <dbReference type="ChEBI" id="CHEBI:57856"/>
        <dbReference type="ChEBI" id="CHEBI:59789"/>
        <dbReference type="EC" id="2.1.1.163"/>
    </reaction>
</comment>
<evidence type="ECO:0000256" key="2">
    <source>
        <dbReference type="ARBA" id="ARBA00022603"/>
    </source>
</evidence>
<dbReference type="AlphaFoldDB" id="A0A3S0P9P5"/>
<dbReference type="PROSITE" id="PS01184">
    <property type="entry name" value="UBIE_2"/>
    <property type="match status" value="1"/>
</dbReference>
<comment type="caution">
    <text evidence="5">Lacks conserved residue(s) required for the propagation of feature annotation.</text>
</comment>
<reference evidence="6 7" key="1">
    <citation type="submission" date="2018-12" db="EMBL/GenBank/DDBJ databases">
        <title>Genome sequencing of Prevotella sp. KCOM 3155 (= JS262).</title>
        <authorList>
            <person name="Kook J.-K."/>
            <person name="Park S.-N."/>
            <person name="Lim Y.K."/>
        </authorList>
    </citation>
    <scope>NUCLEOTIDE SEQUENCE [LARGE SCALE GENOMIC DNA]</scope>
    <source>
        <strain evidence="6 7">KCOM 3155</strain>
    </source>
</reference>
<comment type="caution">
    <text evidence="6">The sequence shown here is derived from an EMBL/GenBank/DDBJ whole genome shotgun (WGS) entry which is preliminary data.</text>
</comment>
<keyword evidence="4 5" id="KW-0949">S-adenosyl-L-methionine</keyword>
<evidence type="ECO:0000256" key="5">
    <source>
        <dbReference type="HAMAP-Rule" id="MF_01813"/>
    </source>
</evidence>
<keyword evidence="7" id="KW-1185">Reference proteome</keyword>
<evidence type="ECO:0000313" key="7">
    <source>
        <dbReference type="Proteomes" id="UP000278983"/>
    </source>
</evidence>
<evidence type="ECO:0000256" key="1">
    <source>
        <dbReference type="ARBA" id="ARBA00022428"/>
    </source>
</evidence>
<sequence length="244" mass="27497">MYKQETIKPYNQGEDKTKQVEEMFDNIAPTYDTLNHRLSLDIDKGWRQKAITQLSEYKPQKMLDIATGTGDFAILAAQMLRPVSLIGADISEGMMEIGKKKVKQASLENIISFKKEDCLKLTFADNTFDAVTAAFGIRNFKDLDKGLGEMCRVLKPGGHLSVVELSQPVNFPMKQLFRIYSHTILPIYGKLISKDQSAYKYLTATIEAFPQGETMIGVLKKAGFREAKFKRLTFGVCTLYLATK</sequence>
<dbReference type="SUPFAM" id="SSF53335">
    <property type="entry name" value="S-adenosyl-L-methionine-dependent methyltransferases"/>
    <property type="match status" value="1"/>
</dbReference>
<keyword evidence="1 5" id="KW-0474">Menaquinone biosynthesis</keyword>
<dbReference type="PROSITE" id="PS51608">
    <property type="entry name" value="SAM_MT_UBIE"/>
    <property type="match status" value="1"/>
</dbReference>
<feature type="binding site" evidence="5">
    <location>
        <position position="89"/>
    </location>
    <ligand>
        <name>S-adenosyl-L-methionine</name>
        <dbReference type="ChEBI" id="CHEBI:59789"/>
    </ligand>
</feature>
<comment type="pathway">
    <text evidence="5">Quinol/quinone metabolism; menaquinone biosynthesis; menaquinol from 1,4-dihydroxy-2-naphthoate: step 2/2.</text>
</comment>
<dbReference type="Gene3D" id="3.40.50.150">
    <property type="entry name" value="Vaccinia Virus protein VP39"/>
    <property type="match status" value="1"/>
</dbReference>
<comment type="similarity">
    <text evidence="5">Belongs to the class I-like SAM-binding methyltransferase superfamily. MenG/UbiE family.</text>
</comment>
<dbReference type="NCBIfam" id="NF001244">
    <property type="entry name" value="PRK00216.1-5"/>
    <property type="match status" value="1"/>
</dbReference>
<evidence type="ECO:0000256" key="3">
    <source>
        <dbReference type="ARBA" id="ARBA00022679"/>
    </source>
</evidence>
<dbReference type="InterPro" id="IPR029063">
    <property type="entry name" value="SAM-dependent_MTases_sf"/>
</dbReference>
<feature type="binding site" evidence="5">
    <location>
        <position position="69"/>
    </location>
    <ligand>
        <name>S-adenosyl-L-methionine</name>
        <dbReference type="ChEBI" id="CHEBI:59789"/>
    </ligand>
</feature>
<dbReference type="NCBIfam" id="TIGR01934">
    <property type="entry name" value="MenG_MenH_UbiE"/>
    <property type="match status" value="1"/>
</dbReference>
<dbReference type="PROSITE" id="PS01183">
    <property type="entry name" value="UBIE_1"/>
    <property type="match status" value="1"/>
</dbReference>
<protein>
    <recommendedName>
        <fullName evidence="5">Demethylmenaquinone methyltransferase</fullName>
        <ecNumber evidence="5">2.1.1.163</ecNumber>
    </recommendedName>
</protein>
<dbReference type="UniPathway" id="UPA00079">
    <property type="reaction ID" value="UER00169"/>
</dbReference>
<dbReference type="EC" id="2.1.1.163" evidence="5"/>
<dbReference type="Pfam" id="PF01209">
    <property type="entry name" value="Ubie_methyltran"/>
    <property type="match status" value="1"/>
</dbReference>
<dbReference type="OrthoDB" id="9808140at2"/>
<dbReference type="HAMAP" id="MF_01813">
    <property type="entry name" value="MenG_UbiE_methyltr"/>
    <property type="match status" value="1"/>
</dbReference>
<dbReference type="Proteomes" id="UP000278983">
    <property type="component" value="Unassembled WGS sequence"/>
</dbReference>